<name>A0A1E7FSI5_9STRA</name>
<proteinExistence type="predicted"/>
<protein>
    <submittedName>
        <fullName evidence="2">Uncharacterized protein</fullName>
    </submittedName>
</protein>
<reference evidence="2 3" key="1">
    <citation type="submission" date="2016-09" db="EMBL/GenBank/DDBJ databases">
        <title>Extensive genetic diversity and differential bi-allelic expression allows diatom success in the polar Southern Ocean.</title>
        <authorList>
            <consortium name="DOE Joint Genome Institute"/>
            <person name="Mock T."/>
            <person name="Otillar R.P."/>
            <person name="Strauss J."/>
            <person name="Dupont C."/>
            <person name="Frickenhaus S."/>
            <person name="Maumus F."/>
            <person name="Mcmullan M."/>
            <person name="Sanges R."/>
            <person name="Schmutz J."/>
            <person name="Toseland A."/>
            <person name="Valas R."/>
            <person name="Veluchamy A."/>
            <person name="Ward B.J."/>
            <person name="Allen A."/>
            <person name="Barry K."/>
            <person name="Falciatore A."/>
            <person name="Ferrante M."/>
            <person name="Fortunato A.E."/>
            <person name="Gloeckner G."/>
            <person name="Gruber A."/>
            <person name="Hipkin R."/>
            <person name="Janech M."/>
            <person name="Kroth P."/>
            <person name="Leese F."/>
            <person name="Lindquist E."/>
            <person name="Lyon B.R."/>
            <person name="Martin J."/>
            <person name="Mayer C."/>
            <person name="Parker M."/>
            <person name="Quesneville H."/>
            <person name="Raymond J."/>
            <person name="Uhlig C."/>
            <person name="Valentin K.U."/>
            <person name="Worden A.Z."/>
            <person name="Armbrust E.V."/>
            <person name="Bowler C."/>
            <person name="Green B."/>
            <person name="Moulton V."/>
            <person name="Van Oosterhout C."/>
            <person name="Grigoriev I."/>
        </authorList>
    </citation>
    <scope>NUCLEOTIDE SEQUENCE [LARGE SCALE GENOMIC DNA]</scope>
    <source>
        <strain evidence="2 3">CCMP1102</strain>
    </source>
</reference>
<sequence length="428" mass="43643">MVKAHEEKIRAVKEVEDKKNAQINVLRGEVTALKESTDDAKQSSAGIVVAATAPPPSSGLAVSDMSKAELAAKLVQYQQFMAKYIVESQLQKMKAVMAAEAATAAKYEGKLALLQASSSATDSSTPVNIVESSSDTKLYDTRNANVAAAGKAGKSRWGDKEVAKVQISSNDTKVNVKSQSEPSKMDVNGAVVNGSTTPSHISLSQSEPSKVDVNGAVVNGSTTPSQISLSSSDDLYSKRNARIAAAAAAGKSRWGNAESEKATEEASKPSLSSSTSSTPAVAAAEVEAADHGLRNDGGVGGPSLAERVNLGQQLFTGGSDAAVITAPSSAPVLDVINSGVPSIYDIRNARIAAAAAAGKSRWGVMENEKATSLASNILSSGSSSSGAVAVIEIPVSAEVEAADHGLRNDGGVGGPSLAERINAGSGMF</sequence>
<feature type="compositionally biased region" description="Basic and acidic residues" evidence="1">
    <location>
        <begin position="258"/>
        <end position="267"/>
    </location>
</feature>
<dbReference type="Proteomes" id="UP000095751">
    <property type="component" value="Unassembled WGS sequence"/>
</dbReference>
<evidence type="ECO:0000256" key="1">
    <source>
        <dbReference type="SAM" id="MobiDB-lite"/>
    </source>
</evidence>
<evidence type="ECO:0000313" key="3">
    <source>
        <dbReference type="Proteomes" id="UP000095751"/>
    </source>
</evidence>
<dbReference type="OrthoDB" id="202237at2759"/>
<feature type="compositionally biased region" description="Polar residues" evidence="1">
    <location>
        <begin position="171"/>
        <end position="182"/>
    </location>
</feature>
<dbReference type="EMBL" id="KV784354">
    <property type="protein sequence ID" value="OEU21141.1"/>
    <property type="molecule type" value="Genomic_DNA"/>
</dbReference>
<dbReference type="KEGG" id="fcy:FRACYDRAFT_259818"/>
<feature type="region of interest" description="Disordered" evidence="1">
    <location>
        <begin position="248"/>
        <end position="284"/>
    </location>
</feature>
<feature type="compositionally biased region" description="Polar residues" evidence="1">
    <location>
        <begin position="193"/>
        <end position="208"/>
    </location>
</feature>
<feature type="compositionally biased region" description="Low complexity" evidence="1">
    <location>
        <begin position="268"/>
        <end position="284"/>
    </location>
</feature>
<gene>
    <name evidence="2" type="ORF">FRACYDRAFT_259818</name>
</gene>
<organism evidence="2 3">
    <name type="scientific">Fragilariopsis cylindrus CCMP1102</name>
    <dbReference type="NCBI Taxonomy" id="635003"/>
    <lineage>
        <taxon>Eukaryota</taxon>
        <taxon>Sar</taxon>
        <taxon>Stramenopiles</taxon>
        <taxon>Ochrophyta</taxon>
        <taxon>Bacillariophyta</taxon>
        <taxon>Bacillariophyceae</taxon>
        <taxon>Bacillariophycidae</taxon>
        <taxon>Bacillariales</taxon>
        <taxon>Bacillariaceae</taxon>
        <taxon>Fragilariopsis</taxon>
    </lineage>
</organism>
<dbReference type="AlphaFoldDB" id="A0A1E7FSI5"/>
<feature type="region of interest" description="Disordered" evidence="1">
    <location>
        <begin position="171"/>
        <end position="232"/>
    </location>
</feature>
<keyword evidence="3" id="KW-1185">Reference proteome</keyword>
<dbReference type="InParanoid" id="A0A1E7FSI5"/>
<feature type="compositionally biased region" description="Low complexity" evidence="1">
    <location>
        <begin position="221"/>
        <end position="232"/>
    </location>
</feature>
<accession>A0A1E7FSI5</accession>
<evidence type="ECO:0000313" key="2">
    <source>
        <dbReference type="EMBL" id="OEU21141.1"/>
    </source>
</evidence>